<proteinExistence type="predicted"/>
<feature type="chain" id="PRO_5003227981" description="Lipoprotein" evidence="1">
    <location>
        <begin position="23"/>
        <end position="222"/>
    </location>
</feature>
<dbReference type="HOGENOM" id="CLU_1243209_0_0_0"/>
<feature type="signal peptide" evidence="1">
    <location>
        <begin position="1"/>
        <end position="22"/>
    </location>
</feature>
<dbReference type="KEGG" id="atm:ANT_01160"/>
<name>E8MZ07_ANATU</name>
<dbReference type="InParanoid" id="E8MZ07"/>
<reference evidence="2 3" key="1">
    <citation type="submission" date="2010-12" db="EMBL/GenBank/DDBJ databases">
        <title>Whole genome sequence of Anaerolinea thermophila UNI-1.</title>
        <authorList>
            <person name="Narita-Yamada S."/>
            <person name="Kishi E."/>
            <person name="Watanabe Y."/>
            <person name="Takasaki K."/>
            <person name="Ankai A."/>
            <person name="Oguchi A."/>
            <person name="Fukui S."/>
            <person name="Takahashi M."/>
            <person name="Yashiro I."/>
            <person name="Hosoyama A."/>
            <person name="Sekiguchi Y."/>
            <person name="Hanada S."/>
            <person name="Fujita N."/>
        </authorList>
    </citation>
    <scope>NUCLEOTIDE SEQUENCE [LARGE SCALE GENOMIC DNA]</scope>
    <source>
        <strain evidence="3">DSM 14523 / JCM 11388 / NBRC 100420 / UNI-1</strain>
    </source>
</reference>
<evidence type="ECO:0000256" key="1">
    <source>
        <dbReference type="SAM" id="SignalP"/>
    </source>
</evidence>
<keyword evidence="1" id="KW-0732">Signal</keyword>
<evidence type="ECO:0000313" key="3">
    <source>
        <dbReference type="Proteomes" id="UP000008922"/>
    </source>
</evidence>
<accession>E8MZ07</accession>
<dbReference type="STRING" id="926569.ANT_01160"/>
<dbReference type="AlphaFoldDB" id="E8MZ07"/>
<sequence length="222" mass="23475">MKPFFSLSVLLLSAVLMLTACAGSGEIRAIPLTPLPSATPLPTSTPLPTATPVPMPTEAATLPAERVESCLVGRWIVSDASPYFQTAFQGTDIVLGGTSGNAWYNFGEAGIFLLEAIQFAQSAAVKTDVGEVPVDVVMDGIALARYRVEGDKVFFREQSVTSLVFQVEAFGETLGLDPAGLLGDAAAGETAFLFECVGADRLLLTPPLDNYGVFPLVLERYP</sequence>
<evidence type="ECO:0000313" key="2">
    <source>
        <dbReference type="EMBL" id="BAJ62150.1"/>
    </source>
</evidence>
<dbReference type="RefSeq" id="WP_013558548.1">
    <property type="nucleotide sequence ID" value="NC_014960.1"/>
</dbReference>
<protein>
    <recommendedName>
        <fullName evidence="4">Lipoprotein</fullName>
    </recommendedName>
</protein>
<organism evidence="2 3">
    <name type="scientific">Anaerolinea thermophila (strain DSM 14523 / JCM 11388 / NBRC 100420 / UNI-1)</name>
    <dbReference type="NCBI Taxonomy" id="926569"/>
    <lineage>
        <taxon>Bacteria</taxon>
        <taxon>Bacillati</taxon>
        <taxon>Chloroflexota</taxon>
        <taxon>Anaerolineae</taxon>
        <taxon>Anaerolineales</taxon>
        <taxon>Anaerolineaceae</taxon>
        <taxon>Anaerolinea</taxon>
    </lineage>
</organism>
<gene>
    <name evidence="2" type="ordered locus">ANT_01160</name>
</gene>
<evidence type="ECO:0008006" key="4">
    <source>
        <dbReference type="Google" id="ProtNLM"/>
    </source>
</evidence>
<dbReference type="EMBL" id="AP012029">
    <property type="protein sequence ID" value="BAJ62150.1"/>
    <property type="molecule type" value="Genomic_DNA"/>
</dbReference>
<dbReference type="Proteomes" id="UP000008922">
    <property type="component" value="Chromosome"/>
</dbReference>
<dbReference type="PROSITE" id="PS51257">
    <property type="entry name" value="PROKAR_LIPOPROTEIN"/>
    <property type="match status" value="1"/>
</dbReference>
<keyword evidence="3" id="KW-1185">Reference proteome</keyword>